<dbReference type="InParanoid" id="W7XF64"/>
<gene>
    <name evidence="1" type="ORF">TTHERM_000071049</name>
</gene>
<sequence>MDDILLNRQRLQGIIDYKIRIQDDNQIYYFILKREKPSILFDNQNAFQVKQQSKATIIFIICAKGQEINDQLQQDYENQDENYCFKVAFTFQKYTPQIKKLLIRIDGKQICLQIICIQCGQSIKRLLRVLYYQGIDEIVLFKLIGA</sequence>
<proteinExistence type="predicted"/>
<dbReference type="Proteomes" id="UP000009168">
    <property type="component" value="Unassembled WGS sequence"/>
</dbReference>
<evidence type="ECO:0000313" key="1">
    <source>
        <dbReference type="EMBL" id="EWS76442.1"/>
    </source>
</evidence>
<accession>W7XF64</accession>
<keyword evidence="2" id="KW-1185">Reference proteome</keyword>
<dbReference type="RefSeq" id="XP_012651023.1">
    <property type="nucleotide sequence ID" value="XM_012795569.1"/>
</dbReference>
<evidence type="ECO:0000313" key="2">
    <source>
        <dbReference type="Proteomes" id="UP000009168"/>
    </source>
</evidence>
<reference evidence="2" key="1">
    <citation type="journal article" date="2006" name="PLoS Biol.">
        <title>Macronuclear genome sequence of the ciliate Tetrahymena thermophila, a model eukaryote.</title>
        <authorList>
            <person name="Eisen J.A."/>
            <person name="Coyne R.S."/>
            <person name="Wu M."/>
            <person name="Wu D."/>
            <person name="Thiagarajan M."/>
            <person name="Wortman J.R."/>
            <person name="Badger J.H."/>
            <person name="Ren Q."/>
            <person name="Amedeo P."/>
            <person name="Jones K.M."/>
            <person name="Tallon L.J."/>
            <person name="Delcher A.L."/>
            <person name="Salzberg S.L."/>
            <person name="Silva J.C."/>
            <person name="Haas B.J."/>
            <person name="Majoros W.H."/>
            <person name="Farzad M."/>
            <person name="Carlton J.M."/>
            <person name="Smith R.K. Jr."/>
            <person name="Garg J."/>
            <person name="Pearlman R.E."/>
            <person name="Karrer K.M."/>
            <person name="Sun L."/>
            <person name="Manning G."/>
            <person name="Elde N.C."/>
            <person name="Turkewitz A.P."/>
            <person name="Asai D.J."/>
            <person name="Wilkes D.E."/>
            <person name="Wang Y."/>
            <person name="Cai H."/>
            <person name="Collins K."/>
            <person name="Stewart B.A."/>
            <person name="Lee S.R."/>
            <person name="Wilamowska K."/>
            <person name="Weinberg Z."/>
            <person name="Ruzzo W.L."/>
            <person name="Wloga D."/>
            <person name="Gaertig J."/>
            <person name="Frankel J."/>
            <person name="Tsao C.-C."/>
            <person name="Gorovsky M.A."/>
            <person name="Keeling P.J."/>
            <person name="Waller R.F."/>
            <person name="Patron N.J."/>
            <person name="Cherry J.M."/>
            <person name="Stover N.A."/>
            <person name="Krieger C.J."/>
            <person name="del Toro C."/>
            <person name="Ryder H.F."/>
            <person name="Williamson S.C."/>
            <person name="Barbeau R.A."/>
            <person name="Hamilton E.P."/>
            <person name="Orias E."/>
        </authorList>
    </citation>
    <scope>NUCLEOTIDE SEQUENCE [LARGE SCALE GENOMIC DNA]</scope>
    <source>
        <strain evidence="2">SB210</strain>
    </source>
</reference>
<name>W7XF64_TETTS</name>
<dbReference type="EMBL" id="GG662853">
    <property type="protein sequence ID" value="EWS76442.1"/>
    <property type="molecule type" value="Genomic_DNA"/>
</dbReference>
<dbReference type="AlphaFoldDB" id="W7XF64"/>
<protein>
    <submittedName>
        <fullName evidence="1">Uncharacterized protein</fullName>
    </submittedName>
</protein>
<organism evidence="1 2">
    <name type="scientific">Tetrahymena thermophila (strain SB210)</name>
    <dbReference type="NCBI Taxonomy" id="312017"/>
    <lineage>
        <taxon>Eukaryota</taxon>
        <taxon>Sar</taxon>
        <taxon>Alveolata</taxon>
        <taxon>Ciliophora</taxon>
        <taxon>Intramacronucleata</taxon>
        <taxon>Oligohymenophorea</taxon>
        <taxon>Hymenostomatida</taxon>
        <taxon>Tetrahymenina</taxon>
        <taxon>Tetrahymenidae</taxon>
        <taxon>Tetrahymena</taxon>
    </lineage>
</organism>
<dbReference type="GeneID" id="24437101"/>
<dbReference type="KEGG" id="tet:TTHERM_000071049"/>